<dbReference type="CDD" id="cd06555">
    <property type="entry name" value="ASCH_PF0470_like"/>
    <property type="match status" value="1"/>
</dbReference>
<feature type="domain" description="ASCH" evidence="1">
    <location>
        <begin position="5"/>
        <end position="116"/>
    </location>
</feature>
<name>A0ABQ2L342_9BACL</name>
<reference evidence="3" key="1">
    <citation type="journal article" date="2019" name="Int. J. Syst. Evol. Microbiol.">
        <title>The Global Catalogue of Microorganisms (GCM) 10K type strain sequencing project: providing services to taxonomists for standard genome sequencing and annotation.</title>
        <authorList>
            <consortium name="The Broad Institute Genomics Platform"/>
            <consortium name="The Broad Institute Genome Sequencing Center for Infectious Disease"/>
            <person name="Wu L."/>
            <person name="Ma J."/>
        </authorList>
    </citation>
    <scope>NUCLEOTIDE SEQUENCE [LARGE SCALE GENOMIC DNA]</scope>
    <source>
        <strain evidence="3">CGMCC 1.6964</strain>
    </source>
</reference>
<evidence type="ECO:0000313" key="3">
    <source>
        <dbReference type="Proteomes" id="UP000606653"/>
    </source>
</evidence>
<dbReference type="Proteomes" id="UP000606653">
    <property type="component" value="Unassembled WGS sequence"/>
</dbReference>
<sequence length="126" mass="14808">MKHVMTLFPEYFDSICSGCKKVEVRLNDEKRRVISVGDTIQFECLPHRERTVKVLVEELYKHETFEDLYRSIPFADMDCEGWTMTEMIDGTYEIYTPEQELKWGALGIRIRLNVEYKGTDHPPNVG</sequence>
<dbReference type="SUPFAM" id="SSF88697">
    <property type="entry name" value="PUA domain-like"/>
    <property type="match status" value="1"/>
</dbReference>
<accession>A0ABQ2L342</accession>
<dbReference type="RefSeq" id="WP_018978733.1">
    <property type="nucleotide sequence ID" value="NZ_BMLN01000006.1"/>
</dbReference>
<dbReference type="InterPro" id="IPR007374">
    <property type="entry name" value="ASCH_domain"/>
</dbReference>
<dbReference type="PIRSF" id="PIRSF016134">
    <property type="entry name" value="UCP016134"/>
    <property type="match status" value="1"/>
</dbReference>
<dbReference type="Gene3D" id="2.30.130.30">
    <property type="entry name" value="Hypothetical protein"/>
    <property type="match status" value="1"/>
</dbReference>
<dbReference type="InterPro" id="IPR016645">
    <property type="entry name" value="UCP016134"/>
</dbReference>
<protein>
    <submittedName>
        <fullName evidence="2">Isomerase</fullName>
    </submittedName>
</protein>
<evidence type="ECO:0000259" key="1">
    <source>
        <dbReference type="SMART" id="SM01022"/>
    </source>
</evidence>
<comment type="caution">
    <text evidence="2">The sequence shown here is derived from an EMBL/GenBank/DDBJ whole genome shotgun (WGS) entry which is preliminary data.</text>
</comment>
<gene>
    <name evidence="2" type="ORF">GCM10010969_22740</name>
</gene>
<dbReference type="GO" id="GO:0016853">
    <property type="term" value="F:isomerase activity"/>
    <property type="evidence" value="ECO:0007669"/>
    <property type="project" value="UniProtKB-KW"/>
</dbReference>
<dbReference type="SMART" id="SM01022">
    <property type="entry name" value="ASCH"/>
    <property type="match status" value="1"/>
</dbReference>
<dbReference type="Pfam" id="PF04266">
    <property type="entry name" value="ASCH"/>
    <property type="match status" value="1"/>
</dbReference>
<dbReference type="InterPro" id="IPR015947">
    <property type="entry name" value="PUA-like_sf"/>
</dbReference>
<evidence type="ECO:0000313" key="2">
    <source>
        <dbReference type="EMBL" id="GGO00963.1"/>
    </source>
</evidence>
<dbReference type="EMBL" id="BMLN01000006">
    <property type="protein sequence ID" value="GGO00963.1"/>
    <property type="molecule type" value="Genomic_DNA"/>
</dbReference>
<keyword evidence="3" id="KW-1185">Reference proteome</keyword>
<organism evidence="2 3">
    <name type="scientific">Saccharibacillus kuerlensis</name>
    <dbReference type="NCBI Taxonomy" id="459527"/>
    <lineage>
        <taxon>Bacteria</taxon>
        <taxon>Bacillati</taxon>
        <taxon>Bacillota</taxon>
        <taxon>Bacilli</taxon>
        <taxon>Bacillales</taxon>
        <taxon>Paenibacillaceae</taxon>
        <taxon>Saccharibacillus</taxon>
    </lineage>
</organism>
<keyword evidence="2" id="KW-0413">Isomerase</keyword>
<proteinExistence type="predicted"/>